<name>A0ACC1HFA8_9FUNG</name>
<organism evidence="1 2">
    <name type="scientific">Spiromyces aspiralis</name>
    <dbReference type="NCBI Taxonomy" id="68401"/>
    <lineage>
        <taxon>Eukaryota</taxon>
        <taxon>Fungi</taxon>
        <taxon>Fungi incertae sedis</taxon>
        <taxon>Zoopagomycota</taxon>
        <taxon>Kickxellomycotina</taxon>
        <taxon>Kickxellomycetes</taxon>
        <taxon>Kickxellales</taxon>
        <taxon>Kickxellaceae</taxon>
        <taxon>Spiromyces</taxon>
    </lineage>
</organism>
<dbReference type="EMBL" id="JAMZIH010005399">
    <property type="protein sequence ID" value="KAJ1675253.1"/>
    <property type="molecule type" value="Genomic_DNA"/>
</dbReference>
<sequence length="127" mass="14299">MYWGHFTKHGETSDSAVGILEARVTGSEVEVASNDWVKGIKENYLLVDKSFILPQIVDNGGPILLTRPCRSGKTMFLSMSEDFFEVPRGETLEDKQARYRDMMVGADPGFIDEHCGRYPVIRLDLKA</sequence>
<reference evidence="1" key="1">
    <citation type="submission" date="2022-06" db="EMBL/GenBank/DDBJ databases">
        <title>Phylogenomic reconstructions and comparative analyses of Kickxellomycotina fungi.</title>
        <authorList>
            <person name="Reynolds N.K."/>
            <person name="Stajich J.E."/>
            <person name="Barry K."/>
            <person name="Grigoriev I.V."/>
            <person name="Crous P."/>
            <person name="Smith M.E."/>
        </authorList>
    </citation>
    <scope>NUCLEOTIDE SEQUENCE</scope>
    <source>
        <strain evidence="1">RSA 2271</strain>
    </source>
</reference>
<protein>
    <submittedName>
        <fullName evidence="1">Uncharacterized protein</fullName>
    </submittedName>
</protein>
<evidence type="ECO:0000313" key="2">
    <source>
        <dbReference type="Proteomes" id="UP001145114"/>
    </source>
</evidence>
<gene>
    <name evidence="1" type="ORF">EV182_001630</name>
</gene>
<feature type="non-terminal residue" evidence="1">
    <location>
        <position position="127"/>
    </location>
</feature>
<comment type="caution">
    <text evidence="1">The sequence shown here is derived from an EMBL/GenBank/DDBJ whole genome shotgun (WGS) entry which is preliminary data.</text>
</comment>
<proteinExistence type="predicted"/>
<evidence type="ECO:0000313" key="1">
    <source>
        <dbReference type="EMBL" id="KAJ1675253.1"/>
    </source>
</evidence>
<keyword evidence="2" id="KW-1185">Reference proteome</keyword>
<accession>A0ACC1HFA8</accession>
<dbReference type="Proteomes" id="UP001145114">
    <property type="component" value="Unassembled WGS sequence"/>
</dbReference>